<evidence type="ECO:0000313" key="1">
    <source>
        <dbReference type="EMBL" id="EWS74013.1"/>
    </source>
</evidence>
<protein>
    <submittedName>
        <fullName evidence="1">Uncharacterized protein</fullName>
    </submittedName>
</protein>
<dbReference type="KEGG" id="tet:TTHERM_000442977"/>
<keyword evidence="2" id="KW-1185">Reference proteome</keyword>
<dbReference type="EMBL" id="GG662665">
    <property type="protein sequence ID" value="EWS74013.1"/>
    <property type="molecule type" value="Genomic_DNA"/>
</dbReference>
<dbReference type="RefSeq" id="XP_012653475.1">
    <property type="nucleotide sequence ID" value="XM_012798021.1"/>
</dbReference>
<name>W7XC26_TETTS</name>
<reference evidence="2" key="1">
    <citation type="journal article" date="2006" name="PLoS Biol.">
        <title>Macronuclear genome sequence of the ciliate Tetrahymena thermophila, a model eukaryote.</title>
        <authorList>
            <person name="Eisen J.A."/>
            <person name="Coyne R.S."/>
            <person name="Wu M."/>
            <person name="Wu D."/>
            <person name="Thiagarajan M."/>
            <person name="Wortman J.R."/>
            <person name="Badger J.H."/>
            <person name="Ren Q."/>
            <person name="Amedeo P."/>
            <person name="Jones K.M."/>
            <person name="Tallon L.J."/>
            <person name="Delcher A.L."/>
            <person name="Salzberg S.L."/>
            <person name="Silva J.C."/>
            <person name="Haas B.J."/>
            <person name="Majoros W.H."/>
            <person name="Farzad M."/>
            <person name="Carlton J.M."/>
            <person name="Smith R.K. Jr."/>
            <person name="Garg J."/>
            <person name="Pearlman R.E."/>
            <person name="Karrer K.M."/>
            <person name="Sun L."/>
            <person name="Manning G."/>
            <person name="Elde N.C."/>
            <person name="Turkewitz A.P."/>
            <person name="Asai D.J."/>
            <person name="Wilkes D.E."/>
            <person name="Wang Y."/>
            <person name="Cai H."/>
            <person name="Collins K."/>
            <person name="Stewart B.A."/>
            <person name="Lee S.R."/>
            <person name="Wilamowska K."/>
            <person name="Weinberg Z."/>
            <person name="Ruzzo W.L."/>
            <person name="Wloga D."/>
            <person name="Gaertig J."/>
            <person name="Frankel J."/>
            <person name="Tsao C.-C."/>
            <person name="Gorovsky M.A."/>
            <person name="Keeling P.J."/>
            <person name="Waller R.F."/>
            <person name="Patron N.J."/>
            <person name="Cherry J.M."/>
            <person name="Stover N.A."/>
            <person name="Krieger C.J."/>
            <person name="del Toro C."/>
            <person name="Ryder H.F."/>
            <person name="Williamson S.C."/>
            <person name="Barbeau R.A."/>
            <person name="Hamilton E.P."/>
            <person name="Orias E."/>
        </authorList>
    </citation>
    <scope>NUCLEOTIDE SEQUENCE [LARGE SCALE GENOMIC DNA]</scope>
    <source>
        <strain evidence="2">SB210</strain>
    </source>
</reference>
<organism evidence="1 2">
    <name type="scientific">Tetrahymena thermophila (strain SB210)</name>
    <dbReference type="NCBI Taxonomy" id="312017"/>
    <lineage>
        <taxon>Eukaryota</taxon>
        <taxon>Sar</taxon>
        <taxon>Alveolata</taxon>
        <taxon>Ciliophora</taxon>
        <taxon>Intramacronucleata</taxon>
        <taxon>Oligohymenophorea</taxon>
        <taxon>Hymenostomatida</taxon>
        <taxon>Tetrahymenina</taxon>
        <taxon>Tetrahymenidae</taxon>
        <taxon>Tetrahymena</taxon>
    </lineage>
</organism>
<dbReference type="Proteomes" id="UP000009168">
    <property type="component" value="Unassembled WGS sequence"/>
</dbReference>
<sequence length="95" mass="11894">MDQLLFILFSKKYTRKLTLIIFIKHHFFEKKNQEQKIYIFKRFQFFSDILSYKLRYLFFIFQKDKQNYNLQYINLFKSSTYNTQLSLIQLLIVLL</sequence>
<evidence type="ECO:0000313" key="2">
    <source>
        <dbReference type="Proteomes" id="UP000009168"/>
    </source>
</evidence>
<dbReference type="AlphaFoldDB" id="W7XC26"/>
<accession>W7XC26</accession>
<dbReference type="GeneID" id="24439002"/>
<gene>
    <name evidence="1" type="ORF">TTHERM_000442977</name>
</gene>
<dbReference type="InParanoid" id="W7XC26"/>
<proteinExistence type="predicted"/>